<name>A0A9P1IAE9_9PELO</name>
<keyword evidence="2" id="KW-1185">Reference proteome</keyword>
<dbReference type="EMBL" id="CANHGI010000001">
    <property type="protein sequence ID" value="CAI5439690.1"/>
    <property type="molecule type" value="Genomic_DNA"/>
</dbReference>
<organism evidence="1 2">
    <name type="scientific">Caenorhabditis angaria</name>
    <dbReference type="NCBI Taxonomy" id="860376"/>
    <lineage>
        <taxon>Eukaryota</taxon>
        <taxon>Metazoa</taxon>
        <taxon>Ecdysozoa</taxon>
        <taxon>Nematoda</taxon>
        <taxon>Chromadorea</taxon>
        <taxon>Rhabditida</taxon>
        <taxon>Rhabditina</taxon>
        <taxon>Rhabditomorpha</taxon>
        <taxon>Rhabditoidea</taxon>
        <taxon>Rhabditidae</taxon>
        <taxon>Peloderinae</taxon>
        <taxon>Caenorhabditis</taxon>
    </lineage>
</organism>
<proteinExistence type="predicted"/>
<protein>
    <submittedName>
        <fullName evidence="1">Uncharacterized protein</fullName>
    </submittedName>
</protein>
<evidence type="ECO:0000313" key="2">
    <source>
        <dbReference type="Proteomes" id="UP001152747"/>
    </source>
</evidence>
<comment type="caution">
    <text evidence="1">The sequence shown here is derived from an EMBL/GenBank/DDBJ whole genome shotgun (WGS) entry which is preliminary data.</text>
</comment>
<gene>
    <name evidence="1" type="ORF">CAMP_LOCUS2327</name>
</gene>
<dbReference type="Proteomes" id="UP001152747">
    <property type="component" value="Unassembled WGS sequence"/>
</dbReference>
<evidence type="ECO:0000313" key="1">
    <source>
        <dbReference type="EMBL" id="CAI5439690.1"/>
    </source>
</evidence>
<accession>A0A9P1IAE9</accession>
<sequence length="546" mass="64311">MLKIYKTAKYLKCAYCGIEQHANSMVLVKDSIREEWPASFADEFRKKFEKEEYICIKHMKGFENENEEEDDGIQWFYENGRKICFNMFCCYCGPKTKPIRMCAVPRNYYEMEHWIAVFGTHFRINAAHLRFPCICLRHFDENEVLPRGFLNGIPIDVVIELEKCLPGSSLCSLCKYLRDNRFLVKVPRSDFQFWVNIFGAVLKKNCQNIVDPKICRSHVMEKLPEYTLPAQNICDIYFATPKPTKIQVKAYCCYCGKKDIQMKMMNVPVVRDTFIDWVCEFGMDFEENCSFFRYPMICQTHVIKLNKSDWKRLKCTERNKPIALNPKPDFSIRRIEESFRKRELSEELKPMEPSTSSEFPEDFVLKIEPPEIKQEIEEEEEMDIKPSTSEIKLVPNMNISPEVAKLIDIAKHYEKLFYPRFGKCCYCRSFLSVRHMIRVPNDPKLFENWCEILGNKFKMISNALRYPRICWQHFEDTKTIPIANLKDISFPICCMYCKLARSQGACLDIVTIPASSSEAKKWRKILGIQSINLNLYICFKYLGKNI</sequence>
<dbReference type="AlphaFoldDB" id="A0A9P1IAE9"/>
<reference evidence="1" key="1">
    <citation type="submission" date="2022-11" db="EMBL/GenBank/DDBJ databases">
        <authorList>
            <person name="Kikuchi T."/>
        </authorList>
    </citation>
    <scope>NUCLEOTIDE SEQUENCE</scope>
    <source>
        <strain evidence="1">PS1010</strain>
    </source>
</reference>